<evidence type="ECO:0000313" key="6">
    <source>
        <dbReference type="Proteomes" id="UP000448575"/>
    </source>
</evidence>
<keyword evidence="3" id="KW-0998">Cell outer membrane</keyword>
<dbReference type="NCBIfam" id="TIGR03014">
    <property type="entry name" value="EpsL"/>
    <property type="match status" value="1"/>
</dbReference>
<dbReference type="AlphaFoldDB" id="A0A6N9HN74"/>
<organism evidence="5 6">
    <name type="scientific">Pseudoduganella guangdongensis</name>
    <dbReference type="NCBI Taxonomy" id="2692179"/>
    <lineage>
        <taxon>Bacteria</taxon>
        <taxon>Pseudomonadati</taxon>
        <taxon>Pseudomonadota</taxon>
        <taxon>Betaproteobacteria</taxon>
        <taxon>Burkholderiales</taxon>
        <taxon>Oxalobacteraceae</taxon>
        <taxon>Telluria group</taxon>
        <taxon>Pseudoduganella</taxon>
    </lineage>
</organism>
<feature type="signal peptide" evidence="4">
    <location>
        <begin position="1"/>
        <end position="21"/>
    </location>
</feature>
<keyword evidence="2" id="KW-0472">Membrane</keyword>
<dbReference type="PROSITE" id="PS51257">
    <property type="entry name" value="PROKAR_LIPOPROTEIN"/>
    <property type="match status" value="1"/>
</dbReference>
<comment type="caution">
    <text evidence="5">The sequence shown here is derived from an EMBL/GenBank/DDBJ whole genome shotgun (WGS) entry which is preliminary data.</text>
</comment>
<comment type="subcellular location">
    <subcellularLocation>
        <location evidence="1">Cell outer membrane</location>
    </subcellularLocation>
</comment>
<evidence type="ECO:0000256" key="3">
    <source>
        <dbReference type="ARBA" id="ARBA00023237"/>
    </source>
</evidence>
<proteinExistence type="predicted"/>
<dbReference type="EMBL" id="WWCJ01000023">
    <property type="protein sequence ID" value="MYN04970.1"/>
    <property type="molecule type" value="Genomic_DNA"/>
</dbReference>
<feature type="chain" id="PRO_5027077738" evidence="4">
    <location>
        <begin position="22"/>
        <end position="395"/>
    </location>
</feature>
<dbReference type="Proteomes" id="UP000448575">
    <property type="component" value="Unassembled WGS sequence"/>
</dbReference>
<evidence type="ECO:0000256" key="4">
    <source>
        <dbReference type="SAM" id="SignalP"/>
    </source>
</evidence>
<dbReference type="InterPro" id="IPR018759">
    <property type="entry name" value="BBP2_2"/>
</dbReference>
<dbReference type="InterPro" id="IPR036942">
    <property type="entry name" value="Beta-barrel_TonB_sf"/>
</dbReference>
<dbReference type="Pfam" id="PF10082">
    <property type="entry name" value="BBP2_2"/>
    <property type="match status" value="1"/>
</dbReference>
<evidence type="ECO:0000256" key="1">
    <source>
        <dbReference type="ARBA" id="ARBA00004442"/>
    </source>
</evidence>
<dbReference type="InterPro" id="IPR017465">
    <property type="entry name" value="EpsL_proteobac"/>
</dbReference>
<dbReference type="Gene3D" id="2.40.170.20">
    <property type="entry name" value="TonB-dependent receptor, beta-barrel domain"/>
    <property type="match status" value="1"/>
</dbReference>
<sequence length="395" mass="44222">MRILPTPLALAAALACCPAAADISDTIKPFVTLGSSYDNNLLRLPDNTAPGVQRSDRSTQAQGGILLDGPIGRQRLTGHAKLSRVTFDHYEQLNYNGKDAVLDWAWVLGNRFDGNIGASYQQVLTPFNDFHVDQRNLRTQRRSYANGGWRFHPSWRLRTGFNRDRFDYELAAQSLNNRKEDRVELGIDYLAASGSRVGLVARKIKGSFLNPLRIGTTFLDQNYDQDELKANINWLYSDITQVQLLAGYAKRKHDTFAERDTSGLNGRVNVTWRPRQKLRFSADAWREFAAVESTIVNNSVNKGASVNASWDISAKLQANAGVKREKRNFERLPYVYFDGDPSDTTRSTNVGLVYQPTRKIQLSATAFKDRRTGTPLAGTGSYKAKGVAVMATMQF</sequence>
<keyword evidence="6" id="KW-1185">Reference proteome</keyword>
<reference evidence="5 6" key="1">
    <citation type="submission" date="2019-12" db="EMBL/GenBank/DDBJ databases">
        <title>Novel species isolated from a subtropical stream in China.</title>
        <authorList>
            <person name="Lu H."/>
        </authorList>
    </citation>
    <scope>NUCLEOTIDE SEQUENCE [LARGE SCALE GENOMIC DNA]</scope>
    <source>
        <strain evidence="5 6">DS3</strain>
    </source>
</reference>
<dbReference type="SUPFAM" id="SSF56935">
    <property type="entry name" value="Porins"/>
    <property type="match status" value="1"/>
</dbReference>
<protein>
    <submittedName>
        <fullName evidence="5">Outer membrane beta-barrel protein</fullName>
    </submittedName>
</protein>
<evidence type="ECO:0000313" key="5">
    <source>
        <dbReference type="EMBL" id="MYN04970.1"/>
    </source>
</evidence>
<gene>
    <name evidence="5" type="ORF">GTP41_23010</name>
</gene>
<dbReference type="GO" id="GO:0009279">
    <property type="term" value="C:cell outer membrane"/>
    <property type="evidence" value="ECO:0007669"/>
    <property type="project" value="UniProtKB-SubCell"/>
</dbReference>
<dbReference type="RefSeq" id="WP_161027922.1">
    <property type="nucleotide sequence ID" value="NZ_WWCJ01000023.1"/>
</dbReference>
<evidence type="ECO:0000256" key="2">
    <source>
        <dbReference type="ARBA" id="ARBA00023136"/>
    </source>
</evidence>
<name>A0A6N9HN74_9BURK</name>
<keyword evidence="4" id="KW-0732">Signal</keyword>
<accession>A0A6N9HN74</accession>